<dbReference type="InterPro" id="IPR011989">
    <property type="entry name" value="ARM-like"/>
</dbReference>
<evidence type="ECO:0000313" key="2">
    <source>
        <dbReference type="EMBL" id="KAG2176716.1"/>
    </source>
</evidence>
<name>A0A8H7PP47_9FUNG</name>
<dbReference type="PANTHER" id="PTHR10997">
    <property type="entry name" value="IMPORTIN-7, 8, 11"/>
    <property type="match status" value="1"/>
</dbReference>
<sequence>MNQTGAVLMSMNFDEHSPIRKLVESHITKLGKLYNELQKTHPVSFILLPSAIEIIQFYWQHIVLEGERAISFYGAGRAVDPPLFERFLVQGLLLLKRVIKGASYSVDAANSEEENTNALQAKSLIDSRLLTPAFVNSCAEVLVTKYMQLRPEDLDLWESDPEGWVNGEEADHWEFELKPCAEKVFMDLLTSYRVQLSPILINLVDTVAVVNDHNSLLFKDAIYCSVGLGANELFDSFDFNNFLVNRLVPEVSNKEPSFRILRRRIAWIIGHWIGVKIDKQYRTYVYQIMLQLLAPEEDMVVRLVAANNLRNCVDDWDFETDDFIPFIEPSIQLLTALLKDVEEFDSRMRILSCLNIVIDRVESRITPYAQQIVELLPPLWAASEEDHLFKSTILVTLTKLMGVSIDQLEQSSHLYDYVLPLIEHSVDRTQLGSQEAHIYLLEDGLDLWWVTVQSATECTPRLLQMFPIAIEYLEYGTETLRKVLKIIESYSILAPDLVLSQYALPLFSSLNGLIGDLKPEATNTIIHLLDTILLASPIHLYAEALINSNLLWRMLNIIMENK</sequence>
<dbReference type="Proteomes" id="UP000612746">
    <property type="component" value="Unassembled WGS sequence"/>
</dbReference>
<accession>A0A8H7PP47</accession>
<evidence type="ECO:0000259" key="1">
    <source>
        <dbReference type="Pfam" id="PF25758"/>
    </source>
</evidence>
<dbReference type="Pfam" id="PF25758">
    <property type="entry name" value="TPR_IPO11"/>
    <property type="match status" value="1"/>
</dbReference>
<dbReference type="PANTHER" id="PTHR10997:SF7">
    <property type="entry name" value="IMPORTIN-11"/>
    <property type="match status" value="1"/>
</dbReference>
<dbReference type="OrthoDB" id="361693at2759"/>
<dbReference type="SUPFAM" id="SSF48371">
    <property type="entry name" value="ARM repeat"/>
    <property type="match status" value="1"/>
</dbReference>
<feature type="domain" description="Importin-7/11-like TPR repeats" evidence="1">
    <location>
        <begin position="392"/>
        <end position="561"/>
    </location>
</feature>
<dbReference type="AlphaFoldDB" id="A0A8H7PP47"/>
<dbReference type="InterPro" id="IPR016024">
    <property type="entry name" value="ARM-type_fold"/>
</dbReference>
<dbReference type="GO" id="GO:0005829">
    <property type="term" value="C:cytosol"/>
    <property type="evidence" value="ECO:0007669"/>
    <property type="project" value="TreeGrafter"/>
</dbReference>
<dbReference type="GO" id="GO:0005635">
    <property type="term" value="C:nuclear envelope"/>
    <property type="evidence" value="ECO:0007669"/>
    <property type="project" value="TreeGrafter"/>
</dbReference>
<keyword evidence="3" id="KW-1185">Reference proteome</keyword>
<dbReference type="InterPro" id="IPR058669">
    <property type="entry name" value="TPR_IPO7/11-like"/>
</dbReference>
<organism evidence="2 3">
    <name type="scientific">Umbelopsis vinacea</name>
    <dbReference type="NCBI Taxonomy" id="44442"/>
    <lineage>
        <taxon>Eukaryota</taxon>
        <taxon>Fungi</taxon>
        <taxon>Fungi incertae sedis</taxon>
        <taxon>Mucoromycota</taxon>
        <taxon>Mucoromycotina</taxon>
        <taxon>Umbelopsidomycetes</taxon>
        <taxon>Umbelopsidales</taxon>
        <taxon>Umbelopsidaceae</taxon>
        <taxon>Umbelopsis</taxon>
    </lineage>
</organism>
<proteinExistence type="predicted"/>
<dbReference type="Gene3D" id="1.25.10.10">
    <property type="entry name" value="Leucine-rich Repeat Variant"/>
    <property type="match status" value="1"/>
</dbReference>
<evidence type="ECO:0000313" key="3">
    <source>
        <dbReference type="Proteomes" id="UP000612746"/>
    </source>
</evidence>
<protein>
    <recommendedName>
        <fullName evidence="1">Importin-7/11-like TPR repeats domain-containing protein</fullName>
    </recommendedName>
</protein>
<feature type="non-terminal residue" evidence="2">
    <location>
        <position position="1"/>
    </location>
</feature>
<reference evidence="2" key="1">
    <citation type="submission" date="2020-12" db="EMBL/GenBank/DDBJ databases">
        <title>Metabolic potential, ecology and presence of endohyphal bacteria is reflected in genomic diversity of Mucoromycotina.</title>
        <authorList>
            <person name="Muszewska A."/>
            <person name="Okrasinska A."/>
            <person name="Steczkiewicz K."/>
            <person name="Drgas O."/>
            <person name="Orlowska M."/>
            <person name="Perlinska-Lenart U."/>
            <person name="Aleksandrzak-Piekarczyk T."/>
            <person name="Szatraj K."/>
            <person name="Zielenkiewicz U."/>
            <person name="Pilsyk S."/>
            <person name="Malc E."/>
            <person name="Mieczkowski P."/>
            <person name="Kruszewska J.S."/>
            <person name="Biernat P."/>
            <person name="Pawlowska J."/>
        </authorList>
    </citation>
    <scope>NUCLEOTIDE SEQUENCE</scope>
    <source>
        <strain evidence="2">WA0000051536</strain>
    </source>
</reference>
<dbReference type="GO" id="GO:0006606">
    <property type="term" value="P:protein import into nucleus"/>
    <property type="evidence" value="ECO:0007669"/>
    <property type="project" value="TreeGrafter"/>
</dbReference>
<dbReference type="EMBL" id="JAEPRA010000013">
    <property type="protein sequence ID" value="KAG2176716.1"/>
    <property type="molecule type" value="Genomic_DNA"/>
</dbReference>
<gene>
    <name evidence="2" type="ORF">INT44_007380</name>
</gene>
<comment type="caution">
    <text evidence="2">The sequence shown here is derived from an EMBL/GenBank/DDBJ whole genome shotgun (WGS) entry which is preliminary data.</text>
</comment>